<organism evidence="1 2">
    <name type="scientific">Nitrospirillum amazonense</name>
    <dbReference type="NCBI Taxonomy" id="28077"/>
    <lineage>
        <taxon>Bacteria</taxon>
        <taxon>Pseudomonadati</taxon>
        <taxon>Pseudomonadota</taxon>
        <taxon>Alphaproteobacteria</taxon>
        <taxon>Rhodospirillales</taxon>
        <taxon>Azospirillaceae</taxon>
        <taxon>Nitrospirillum</taxon>
    </lineage>
</organism>
<gene>
    <name evidence="1" type="ORF">FBZ89_14214</name>
</gene>
<evidence type="ECO:0000313" key="1">
    <source>
        <dbReference type="EMBL" id="TWB09330.1"/>
    </source>
</evidence>
<evidence type="ECO:0000313" key="2">
    <source>
        <dbReference type="Proteomes" id="UP000319859"/>
    </source>
</evidence>
<proteinExistence type="predicted"/>
<accession>A0A560EIY0</accession>
<comment type="caution">
    <text evidence="1">The sequence shown here is derived from an EMBL/GenBank/DDBJ whole genome shotgun (WGS) entry which is preliminary data.</text>
</comment>
<dbReference type="AlphaFoldDB" id="A0A560EIY0"/>
<name>A0A560EIY0_9PROT</name>
<protein>
    <submittedName>
        <fullName evidence="1">Uncharacterized protein</fullName>
    </submittedName>
</protein>
<dbReference type="EMBL" id="VITN01000042">
    <property type="protein sequence ID" value="TWB09330.1"/>
    <property type="molecule type" value="Genomic_DNA"/>
</dbReference>
<dbReference type="Proteomes" id="UP000319859">
    <property type="component" value="Unassembled WGS sequence"/>
</dbReference>
<sequence>MSQNIFPFPKSGKTTVRMTGAGLFEVECVGVDKNDYQLLEGFFNNMQGRFREFQFEHGGSIYPKCRFDSDSATFTRHGPNTISVTFPIKILPGG</sequence>
<dbReference type="RefSeq" id="WP_145754638.1">
    <property type="nucleotide sequence ID" value="NZ_VITN01000042.1"/>
</dbReference>
<reference evidence="1 2" key="1">
    <citation type="submission" date="2019-06" db="EMBL/GenBank/DDBJ databases">
        <title>Genomic Encyclopedia of Type Strains, Phase IV (KMG-V): Genome sequencing to study the core and pangenomes of soil and plant-associated prokaryotes.</title>
        <authorList>
            <person name="Whitman W."/>
        </authorList>
    </citation>
    <scope>NUCLEOTIDE SEQUENCE [LARGE SCALE GENOMIC DNA]</scope>
    <source>
        <strain evidence="1 2">BR 11880</strain>
    </source>
</reference>